<keyword evidence="3 5" id="KW-1133">Transmembrane helix</keyword>
<dbReference type="Proteomes" id="UP000887023">
    <property type="component" value="Chromosome"/>
</dbReference>
<proteinExistence type="predicted"/>
<feature type="transmembrane region" description="Helical" evidence="5">
    <location>
        <begin position="23"/>
        <end position="41"/>
    </location>
</feature>
<feature type="transmembrane region" description="Helical" evidence="5">
    <location>
        <begin position="124"/>
        <end position="147"/>
    </location>
</feature>
<dbReference type="EMBL" id="CP079105">
    <property type="protein sequence ID" value="QXQ15902.1"/>
    <property type="molecule type" value="Genomic_DNA"/>
</dbReference>
<evidence type="ECO:0000313" key="7">
    <source>
        <dbReference type="Proteomes" id="UP000887023"/>
    </source>
</evidence>
<accession>A0ABX8SG39</accession>
<comment type="subcellular location">
    <subcellularLocation>
        <location evidence="1">Endomembrane system</location>
        <topology evidence="1">Multi-pass membrane protein</topology>
    </subcellularLocation>
</comment>
<dbReference type="InterPro" id="IPR008217">
    <property type="entry name" value="Ccc1_fam"/>
</dbReference>
<feature type="transmembrane region" description="Helical" evidence="5">
    <location>
        <begin position="186"/>
        <end position="207"/>
    </location>
</feature>
<evidence type="ECO:0000256" key="3">
    <source>
        <dbReference type="ARBA" id="ARBA00022989"/>
    </source>
</evidence>
<reference evidence="6" key="1">
    <citation type="submission" date="2021-07" db="EMBL/GenBank/DDBJ databases">
        <title>Candidatus Kaistella beijingensis sp. nov. isolated from a municipal wastewater treatment plant is involved in sludge foaming.</title>
        <authorList>
            <person name="Song Y."/>
            <person name="Liu S.-J."/>
        </authorList>
    </citation>
    <scope>NUCLEOTIDE SEQUENCE</scope>
    <source>
        <strain evidence="6">DSM 43998</strain>
    </source>
</reference>
<keyword evidence="4 5" id="KW-0472">Membrane</keyword>
<evidence type="ECO:0000256" key="4">
    <source>
        <dbReference type="ARBA" id="ARBA00023136"/>
    </source>
</evidence>
<gene>
    <name evidence="6" type="ORF">KV203_12915</name>
</gene>
<dbReference type="Pfam" id="PF01988">
    <property type="entry name" value="VIT1"/>
    <property type="match status" value="1"/>
</dbReference>
<name>A0ABX8SG39_9ACTN</name>
<evidence type="ECO:0000256" key="5">
    <source>
        <dbReference type="SAM" id="Phobius"/>
    </source>
</evidence>
<keyword evidence="7" id="KW-1185">Reference proteome</keyword>
<evidence type="ECO:0000256" key="1">
    <source>
        <dbReference type="ARBA" id="ARBA00004127"/>
    </source>
</evidence>
<protein>
    <submittedName>
        <fullName evidence="6">VIT1/CCC1 transporter family protein</fullName>
    </submittedName>
</protein>
<dbReference type="PANTHER" id="PTHR31851">
    <property type="entry name" value="FE(2+)/MN(2+) TRANSPORTER PCL1"/>
    <property type="match status" value="1"/>
</dbReference>
<evidence type="ECO:0000313" key="6">
    <source>
        <dbReference type="EMBL" id="QXQ15902.1"/>
    </source>
</evidence>
<sequence length="208" mass="21090">MDGLVTNTSLIAGVGGGGSDTHMIVLSGVAGLVAGAFSMALGEFTSVTTQNEQVDTQVDVERRALDRHPDAELAELVDAFTDMGMSTQTAEIAASEVHRDNARALAVHLTQELGLNPDEQPSPWVAAGSSFVTFSAGALIPILPFLFGFTALAAGLTLGGLGLLVVGAVTARYTGRPMLIGAVRQLLLGGVAVAATYGVGSLIGVGIA</sequence>
<evidence type="ECO:0000256" key="2">
    <source>
        <dbReference type="ARBA" id="ARBA00022692"/>
    </source>
</evidence>
<feature type="transmembrane region" description="Helical" evidence="5">
    <location>
        <begin position="153"/>
        <end position="174"/>
    </location>
</feature>
<keyword evidence="2 5" id="KW-0812">Transmembrane</keyword>
<organism evidence="6 7">
    <name type="scientific">Skermania pinensis</name>
    <dbReference type="NCBI Taxonomy" id="39122"/>
    <lineage>
        <taxon>Bacteria</taxon>
        <taxon>Bacillati</taxon>
        <taxon>Actinomycetota</taxon>
        <taxon>Actinomycetes</taxon>
        <taxon>Mycobacteriales</taxon>
        <taxon>Gordoniaceae</taxon>
        <taxon>Skermania</taxon>
    </lineage>
</organism>